<sequence>MSSTLERKVFKNGVKPSRRIKKALVGGISVAATAAMLGMSGQAMAAVIDYQASQATATWGTGSHFSPTTAFNASNTNNLDLNGKKVVIDDTTDNFEVGTISTGAGTLEITTATDGVDVSLAIAAVDLEGVVGNIDINLLDVDNAAVAVNVAGSLKTAGYLKLTSTEITAAKNLTVTVAGDLKVGEASVIKGAAGTGVQSDATLKLGGASNEFTKGLTLDAQTPGAGKAIVEFTGSGAQAFTGDISGHAPGEGIISITGGGDVTFNGKVGDTTNQLYHVDLTNDTASEATTATFKESVAVAAAGGIFLGEMDSANINTNKVTFDASNLTGELIIDAKINGVTATDSTKEDLSDVVIMGSGKTVKQAVNKDWGATSPLTKLNTQNGVTFNSLSNITAKTVTIESGSTASFSEVVTAASKVDVQGTATFTKALAATAAVDVGASGVATFNAVNNVPGAGASTLDFASGSKIVLTGAANDSSAVVFGDDTGAVTVKSAGTVTIELGETGLTKGQYIILVDSSGTTALGAGGTFDATHFKVIDQDADIDFTVDNTTEGSQIRLLAGDPVKSTANQENLNTALTHVSQHIVQNVASTLSSRMDFKRFDNFRGSGSFKGYDKGISSGDAAGMGHSAWVKTFGNWIDQDDEGGISGYDADIYGLVVGMDTEVDKNIRAGVAFGYSNADVDGNGATEAKADIDHYQISVYGDYTDEKFYVEGMLGYARGENDTSDFINDTTRRTAKYDSDQYMASVGLGIPVYMGDDIFVTPKGSLTWIHLETDSYTLTGDNTKVNPDDVDSFVGEIGAEIHKKIKQEDGYIIPSAYAGVSYDFAGEEASATIGGTTIAKGIKNEEFAGNVGVGLTYEVGEWSVGAKYDGKFKSGQDSHAATLQARYQF</sequence>
<feature type="chain" id="PRO_5019197162" evidence="1">
    <location>
        <begin position="46"/>
        <end position="890"/>
    </location>
</feature>
<feature type="domain" description="Autotransporter" evidence="2">
    <location>
        <begin position="622"/>
        <end position="890"/>
    </location>
</feature>
<evidence type="ECO:0000256" key="1">
    <source>
        <dbReference type="SAM" id="SignalP"/>
    </source>
</evidence>
<organism evidence="3">
    <name type="scientific">Candidatus Kentrum sp. LFY</name>
    <dbReference type="NCBI Taxonomy" id="2126342"/>
    <lineage>
        <taxon>Bacteria</taxon>
        <taxon>Pseudomonadati</taxon>
        <taxon>Pseudomonadota</taxon>
        <taxon>Gammaproteobacteria</taxon>
        <taxon>Candidatus Kentrum</taxon>
    </lineage>
</organism>
<dbReference type="InterPro" id="IPR006315">
    <property type="entry name" value="OM_autotransptr_brl_dom"/>
</dbReference>
<gene>
    <name evidence="3" type="ORF">BECKLFY1418A_GA0070994_104520</name>
</gene>
<dbReference type="InterPro" id="IPR005546">
    <property type="entry name" value="Autotransporte_beta"/>
</dbReference>
<dbReference type="SMART" id="SM00869">
    <property type="entry name" value="Autotransporter"/>
    <property type="match status" value="1"/>
</dbReference>
<dbReference type="GO" id="GO:0019867">
    <property type="term" value="C:outer membrane"/>
    <property type="evidence" value="ECO:0007669"/>
    <property type="project" value="InterPro"/>
</dbReference>
<dbReference type="NCBIfam" id="TIGR01414">
    <property type="entry name" value="autotrans_barl"/>
    <property type="match status" value="1"/>
</dbReference>
<dbReference type="Gene3D" id="2.40.128.130">
    <property type="entry name" value="Autotransporter beta-domain"/>
    <property type="match status" value="1"/>
</dbReference>
<dbReference type="SUPFAM" id="SSF103515">
    <property type="entry name" value="Autotransporter"/>
    <property type="match status" value="1"/>
</dbReference>
<evidence type="ECO:0000259" key="2">
    <source>
        <dbReference type="PROSITE" id="PS51208"/>
    </source>
</evidence>
<protein>
    <submittedName>
        <fullName evidence="3">Outer membrane autotransporter barrel domain-containing protein</fullName>
    </submittedName>
</protein>
<dbReference type="EMBL" id="CAADFH010000045">
    <property type="protein sequence ID" value="VFJ94979.1"/>
    <property type="molecule type" value="Genomic_DNA"/>
</dbReference>
<accession>A0A450UR14</accession>
<name>A0A450UR14_9GAMM</name>
<reference evidence="3" key="1">
    <citation type="submission" date="2019-02" db="EMBL/GenBank/DDBJ databases">
        <authorList>
            <person name="Gruber-Vodicka R. H."/>
            <person name="Seah K. B. B."/>
        </authorList>
    </citation>
    <scope>NUCLEOTIDE SEQUENCE</scope>
    <source>
        <strain evidence="3">BECK_M6</strain>
    </source>
</reference>
<keyword evidence="1" id="KW-0732">Signal</keyword>
<proteinExistence type="predicted"/>
<evidence type="ECO:0000313" key="3">
    <source>
        <dbReference type="EMBL" id="VFJ94979.1"/>
    </source>
</evidence>
<dbReference type="Pfam" id="PF03797">
    <property type="entry name" value="Autotransporter"/>
    <property type="match status" value="1"/>
</dbReference>
<dbReference type="AlphaFoldDB" id="A0A450UR14"/>
<dbReference type="InterPro" id="IPR036709">
    <property type="entry name" value="Autotransporte_beta_dom_sf"/>
</dbReference>
<feature type="signal peptide" evidence="1">
    <location>
        <begin position="1"/>
        <end position="45"/>
    </location>
</feature>
<dbReference type="PROSITE" id="PS51208">
    <property type="entry name" value="AUTOTRANSPORTER"/>
    <property type="match status" value="1"/>
</dbReference>